<organism evidence="1 2">
    <name type="scientific">Candidatus Synchoanobacter obligatus</name>
    <dbReference type="NCBI Taxonomy" id="2919597"/>
    <lineage>
        <taxon>Bacteria</taxon>
        <taxon>Pseudomonadati</taxon>
        <taxon>Pseudomonadota</taxon>
        <taxon>Gammaproteobacteria</taxon>
        <taxon>Candidatus Comchoanobacterales</taxon>
        <taxon>Candidatus Comchoanobacteraceae</taxon>
        <taxon>Candidatus Synchoanobacter</taxon>
    </lineage>
</organism>
<evidence type="ECO:0000313" key="1">
    <source>
        <dbReference type="EMBL" id="MCP8351916.1"/>
    </source>
</evidence>
<comment type="caution">
    <text evidence="1">The sequence shown here is derived from an EMBL/GenBank/DDBJ whole genome shotgun (WGS) entry which is preliminary data.</text>
</comment>
<keyword evidence="2" id="KW-1185">Reference proteome</keyword>
<gene>
    <name evidence="1" type="ORF">MKS91_01225</name>
</gene>
<dbReference type="RefSeq" id="WP_258569024.1">
    <property type="nucleotide sequence ID" value="NZ_JAKUDN010000001.1"/>
</dbReference>
<dbReference type="Proteomes" id="UP001320768">
    <property type="component" value="Unassembled WGS sequence"/>
</dbReference>
<evidence type="ECO:0000313" key="2">
    <source>
        <dbReference type="Proteomes" id="UP001320768"/>
    </source>
</evidence>
<dbReference type="EMBL" id="JAKUDN010000001">
    <property type="protein sequence ID" value="MCP8351916.1"/>
    <property type="molecule type" value="Genomic_DNA"/>
</dbReference>
<protein>
    <submittedName>
        <fullName evidence="1">Uncharacterized protein</fullName>
    </submittedName>
</protein>
<name>A0ABT1L4S2_9GAMM</name>
<reference evidence="1 2" key="1">
    <citation type="journal article" date="2022" name="Nat. Microbiol.">
        <title>The microbiome of a bacterivorous marine choanoflagellate contains a resource-demanding obligate bacterial associate.</title>
        <authorList>
            <person name="Needham D.M."/>
            <person name="Poirier C."/>
            <person name="Bachy C."/>
            <person name="George E.E."/>
            <person name="Wilken S."/>
            <person name="Yung C.C.M."/>
            <person name="Limardo A.J."/>
            <person name="Morando M."/>
            <person name="Sudek L."/>
            <person name="Malmstrom R.R."/>
            <person name="Keeling P.J."/>
            <person name="Santoro A.E."/>
            <person name="Worden A.Z."/>
        </authorList>
    </citation>
    <scope>NUCLEOTIDE SEQUENCE [LARGE SCALE GENOMIC DNA]</scope>
    <source>
        <strain evidence="1 2">Comchoano-2</strain>
    </source>
</reference>
<sequence length="181" mass="20795">MLPLQMILDSLLNQLSPLLCQNHEGFQRFAQQYLGDVIAIRLGPFHKHLYIHQSGLHVCERQTSPLSTIHIHIHLEGKKRYTLSIEGDQKMGIIFCQLLTKDSMNLFGLLDDILPSPGALFAIESINAIKKTTQCLKGHAKNQTIDFICYEKGWCVTQQEANRQYEEIFHLKTMVEQLKSY</sequence>
<proteinExistence type="predicted"/>
<accession>A0ABT1L4S2</accession>